<keyword evidence="1" id="KW-1133">Transmembrane helix</keyword>
<proteinExistence type="predicted"/>
<evidence type="ECO:0008006" key="4">
    <source>
        <dbReference type="Google" id="ProtNLM"/>
    </source>
</evidence>
<reference evidence="2 3" key="1">
    <citation type="submission" date="2024-07" db="EMBL/GenBank/DDBJ databases">
        <authorList>
            <person name="Tripathy S."/>
        </authorList>
    </citation>
    <scope>NUCLEOTIDE SEQUENCE [LARGE SCALE GENOMIC DNA]</scope>
    <source>
        <strain evidence="2 3">VB-61278_2</strain>
    </source>
</reference>
<accession>A0ABW8WYL2</accession>
<dbReference type="EMBL" id="JBFQGM010000020">
    <property type="protein sequence ID" value="MFL9465878.1"/>
    <property type="molecule type" value="Genomic_DNA"/>
</dbReference>
<organism evidence="2 3">
    <name type="scientific">Scytonema tolypothrichoides VB-61278_2</name>
    <dbReference type="NCBI Taxonomy" id="3232314"/>
    <lineage>
        <taxon>Bacteria</taxon>
        <taxon>Bacillati</taxon>
        <taxon>Cyanobacteriota</taxon>
        <taxon>Cyanophyceae</taxon>
        <taxon>Nostocales</taxon>
        <taxon>Scytonemataceae</taxon>
        <taxon>Scytonema</taxon>
    </lineage>
</organism>
<gene>
    <name evidence="2" type="ORF">AB0759_35325</name>
</gene>
<protein>
    <recommendedName>
        <fullName evidence="4">ABC transporter permease</fullName>
    </recommendedName>
</protein>
<evidence type="ECO:0000313" key="2">
    <source>
        <dbReference type="EMBL" id="MFL9465878.1"/>
    </source>
</evidence>
<comment type="caution">
    <text evidence="2">The sequence shown here is derived from an EMBL/GenBank/DDBJ whole genome shotgun (WGS) entry which is preliminary data.</text>
</comment>
<evidence type="ECO:0000256" key="1">
    <source>
        <dbReference type="SAM" id="Phobius"/>
    </source>
</evidence>
<feature type="transmembrane region" description="Helical" evidence="1">
    <location>
        <begin position="34"/>
        <end position="55"/>
    </location>
</feature>
<keyword evidence="1" id="KW-0472">Membrane</keyword>
<sequence length="64" mass="7313">GFFRSFFEPLDNSTPNPYPATVSMLSQFLGFQTYLYILCLGSACLLGLFPSTLAYHSKKIRVWR</sequence>
<keyword evidence="1" id="KW-0812">Transmembrane</keyword>
<evidence type="ECO:0000313" key="3">
    <source>
        <dbReference type="Proteomes" id="UP001628874"/>
    </source>
</evidence>
<dbReference type="RefSeq" id="WP_408019929.1">
    <property type="nucleotide sequence ID" value="NZ_JBFQGM010000020.1"/>
</dbReference>
<keyword evidence="3" id="KW-1185">Reference proteome</keyword>
<name>A0ABW8WYL2_9CYAN</name>
<dbReference type="Proteomes" id="UP001628874">
    <property type="component" value="Unassembled WGS sequence"/>
</dbReference>
<feature type="non-terminal residue" evidence="2">
    <location>
        <position position="1"/>
    </location>
</feature>